<organism evidence="12 13">
    <name type="scientific">Pilimelia anulata</name>
    <dbReference type="NCBI Taxonomy" id="53371"/>
    <lineage>
        <taxon>Bacteria</taxon>
        <taxon>Bacillati</taxon>
        <taxon>Actinomycetota</taxon>
        <taxon>Actinomycetes</taxon>
        <taxon>Micromonosporales</taxon>
        <taxon>Micromonosporaceae</taxon>
        <taxon>Pilimelia</taxon>
    </lineage>
</organism>
<evidence type="ECO:0000256" key="8">
    <source>
        <dbReference type="ARBA" id="ARBA00023136"/>
    </source>
</evidence>
<dbReference type="GO" id="GO:0015098">
    <property type="term" value="F:molybdate ion transmembrane transporter activity"/>
    <property type="evidence" value="ECO:0007669"/>
    <property type="project" value="UniProtKB-UniRule"/>
</dbReference>
<dbReference type="InterPro" id="IPR000515">
    <property type="entry name" value="MetI-like"/>
</dbReference>
<sequence>MRAPWTALGDWWGRPATLDAVRISLLTATTATLLCVLLGVPLAVLLSRATGAARRLLRTAVVLPLVLPPVVGGVALLLVFGRAGLVGAHVYRWWGVSLPFTGAGVVLAQVFVALPFLVLAVEGALRAVDRRVEEAAATLGAGPWTVFRRVTLPLVAPGVLAGAALSWARAVGEFGATITYAGNVPGRSQTVPIAVYLALETDPAGAVALSLLLLGVCALVLVALRDRWWGAVR</sequence>
<dbReference type="CDD" id="cd06261">
    <property type="entry name" value="TM_PBP2"/>
    <property type="match status" value="1"/>
</dbReference>
<evidence type="ECO:0000256" key="6">
    <source>
        <dbReference type="ARBA" id="ARBA00022692"/>
    </source>
</evidence>
<dbReference type="GO" id="GO:0005886">
    <property type="term" value="C:plasma membrane"/>
    <property type="evidence" value="ECO:0007669"/>
    <property type="project" value="UniProtKB-SubCell"/>
</dbReference>
<keyword evidence="6 9" id="KW-0812">Transmembrane</keyword>
<evidence type="ECO:0000256" key="10">
    <source>
        <dbReference type="RuleBase" id="RU365097"/>
    </source>
</evidence>
<dbReference type="InterPro" id="IPR006469">
    <property type="entry name" value="NifC_ABC_porter"/>
</dbReference>
<dbReference type="PANTHER" id="PTHR30183:SF3">
    <property type="entry name" value="MOLYBDENUM TRANSPORT SYSTEM PERMEASE PROTEIN MODB"/>
    <property type="match status" value="1"/>
</dbReference>
<dbReference type="InterPro" id="IPR011867">
    <property type="entry name" value="ModB_ABC"/>
</dbReference>
<evidence type="ECO:0000256" key="9">
    <source>
        <dbReference type="RuleBase" id="RU363032"/>
    </source>
</evidence>
<evidence type="ECO:0000256" key="3">
    <source>
        <dbReference type="ARBA" id="ARBA00022448"/>
    </source>
</evidence>
<keyword evidence="3 9" id="KW-0813">Transport</keyword>
<feature type="transmembrane region" description="Helical" evidence="9">
    <location>
        <begin position="204"/>
        <end position="224"/>
    </location>
</feature>
<comment type="subcellular location">
    <subcellularLocation>
        <location evidence="1 9">Cell membrane</location>
        <topology evidence="1 9">Multi-pass membrane protein</topology>
    </subcellularLocation>
</comment>
<dbReference type="EMBL" id="BMQB01000007">
    <property type="protein sequence ID" value="GGK01625.1"/>
    <property type="molecule type" value="Genomic_DNA"/>
</dbReference>
<dbReference type="InterPro" id="IPR035906">
    <property type="entry name" value="MetI-like_sf"/>
</dbReference>
<feature type="transmembrane region" description="Helical" evidence="9">
    <location>
        <begin position="20"/>
        <end position="44"/>
    </location>
</feature>
<evidence type="ECO:0000256" key="5">
    <source>
        <dbReference type="ARBA" id="ARBA00022505"/>
    </source>
</evidence>
<keyword evidence="13" id="KW-1185">Reference proteome</keyword>
<feature type="transmembrane region" description="Helical" evidence="9">
    <location>
        <begin position="56"/>
        <end position="80"/>
    </location>
</feature>
<keyword evidence="4 10" id="KW-1003">Cell membrane</keyword>
<evidence type="ECO:0000256" key="4">
    <source>
        <dbReference type="ARBA" id="ARBA00022475"/>
    </source>
</evidence>
<evidence type="ECO:0000256" key="2">
    <source>
        <dbReference type="ARBA" id="ARBA00007069"/>
    </source>
</evidence>
<evidence type="ECO:0000313" key="12">
    <source>
        <dbReference type="EMBL" id="GGK01625.1"/>
    </source>
</evidence>
<feature type="domain" description="ABC transmembrane type-1" evidence="11">
    <location>
        <begin position="21"/>
        <end position="225"/>
    </location>
</feature>
<dbReference type="NCBIfam" id="TIGR02141">
    <property type="entry name" value="modB_ABC"/>
    <property type="match status" value="1"/>
</dbReference>
<feature type="transmembrane region" description="Helical" evidence="9">
    <location>
        <begin position="150"/>
        <end position="168"/>
    </location>
</feature>
<gene>
    <name evidence="12" type="ORF">GCM10010123_34370</name>
</gene>
<feature type="transmembrane region" description="Helical" evidence="9">
    <location>
        <begin position="100"/>
        <end position="121"/>
    </location>
</feature>
<dbReference type="Gene3D" id="1.10.3720.10">
    <property type="entry name" value="MetI-like"/>
    <property type="match status" value="1"/>
</dbReference>
<comment type="caution">
    <text evidence="12">The sequence shown here is derived from an EMBL/GenBank/DDBJ whole genome shotgun (WGS) entry which is preliminary data.</text>
</comment>
<reference evidence="12" key="1">
    <citation type="journal article" date="2014" name="Int. J. Syst. Evol. Microbiol.">
        <title>Complete genome sequence of Corynebacterium casei LMG S-19264T (=DSM 44701T), isolated from a smear-ripened cheese.</title>
        <authorList>
            <consortium name="US DOE Joint Genome Institute (JGI-PGF)"/>
            <person name="Walter F."/>
            <person name="Albersmeier A."/>
            <person name="Kalinowski J."/>
            <person name="Ruckert C."/>
        </authorList>
    </citation>
    <scope>NUCLEOTIDE SEQUENCE</scope>
    <source>
        <strain evidence="12">JCM 3090</strain>
    </source>
</reference>
<evidence type="ECO:0000256" key="7">
    <source>
        <dbReference type="ARBA" id="ARBA00022989"/>
    </source>
</evidence>
<comment type="similarity">
    <text evidence="2 10">Belongs to the binding-protein-dependent transport system permease family. CysTW subfamily.</text>
</comment>
<accession>A0A8J3FAN2</accession>
<name>A0A8J3FAN2_9ACTN</name>
<keyword evidence="7 9" id="KW-1133">Transmembrane helix</keyword>
<proteinExistence type="inferred from homology"/>
<dbReference type="Proteomes" id="UP000649739">
    <property type="component" value="Unassembled WGS sequence"/>
</dbReference>
<evidence type="ECO:0000256" key="1">
    <source>
        <dbReference type="ARBA" id="ARBA00004651"/>
    </source>
</evidence>
<dbReference type="NCBIfam" id="TIGR01581">
    <property type="entry name" value="Mo_ABC_porter"/>
    <property type="match status" value="1"/>
</dbReference>
<dbReference type="PROSITE" id="PS50928">
    <property type="entry name" value="ABC_TM1"/>
    <property type="match status" value="1"/>
</dbReference>
<dbReference type="Pfam" id="PF00528">
    <property type="entry name" value="BPD_transp_1"/>
    <property type="match status" value="1"/>
</dbReference>
<reference evidence="12" key="2">
    <citation type="submission" date="2020-09" db="EMBL/GenBank/DDBJ databases">
        <authorList>
            <person name="Sun Q."/>
            <person name="Ohkuma M."/>
        </authorList>
    </citation>
    <scope>NUCLEOTIDE SEQUENCE</scope>
    <source>
        <strain evidence="12">JCM 3090</strain>
    </source>
</reference>
<comment type="function">
    <text evidence="10">Part of the binding-protein-dependent transport system for molybdenum; probably responsible for the translocation of the substrate across the membrane.</text>
</comment>
<dbReference type="SUPFAM" id="SSF161098">
    <property type="entry name" value="MetI-like"/>
    <property type="match status" value="1"/>
</dbReference>
<evidence type="ECO:0000313" key="13">
    <source>
        <dbReference type="Proteomes" id="UP000649739"/>
    </source>
</evidence>
<keyword evidence="5 10" id="KW-0500">Molybdenum</keyword>
<evidence type="ECO:0000259" key="11">
    <source>
        <dbReference type="PROSITE" id="PS50928"/>
    </source>
</evidence>
<dbReference type="PANTHER" id="PTHR30183">
    <property type="entry name" value="MOLYBDENUM TRANSPORT SYSTEM PERMEASE PROTEIN MODB"/>
    <property type="match status" value="1"/>
</dbReference>
<keyword evidence="8 9" id="KW-0472">Membrane</keyword>
<protein>
    <recommendedName>
        <fullName evidence="10">Molybdenum transport system permease</fullName>
    </recommendedName>
</protein>
<dbReference type="AlphaFoldDB" id="A0A8J3FAN2"/>